<keyword evidence="3" id="KW-1185">Reference proteome</keyword>
<protein>
    <recommendedName>
        <fullName evidence="4">G_PROTEIN_RECEP_F1_2 domain-containing protein</fullName>
    </recommendedName>
</protein>
<feature type="transmembrane region" description="Helical" evidence="1">
    <location>
        <begin position="12"/>
        <end position="30"/>
    </location>
</feature>
<feature type="transmembrane region" description="Helical" evidence="1">
    <location>
        <begin position="50"/>
        <end position="71"/>
    </location>
</feature>
<evidence type="ECO:0000313" key="3">
    <source>
        <dbReference type="Proteomes" id="UP000031036"/>
    </source>
</evidence>
<comment type="caution">
    <text evidence="2">The sequence shown here is derived from an EMBL/GenBank/DDBJ whole genome shotgun (WGS) entry which is preliminary data.</text>
</comment>
<organism evidence="2 3">
    <name type="scientific">Toxocara canis</name>
    <name type="common">Canine roundworm</name>
    <dbReference type="NCBI Taxonomy" id="6265"/>
    <lineage>
        <taxon>Eukaryota</taxon>
        <taxon>Metazoa</taxon>
        <taxon>Ecdysozoa</taxon>
        <taxon>Nematoda</taxon>
        <taxon>Chromadorea</taxon>
        <taxon>Rhabditida</taxon>
        <taxon>Spirurina</taxon>
        <taxon>Ascaridomorpha</taxon>
        <taxon>Ascaridoidea</taxon>
        <taxon>Toxocaridae</taxon>
        <taxon>Toxocara</taxon>
    </lineage>
</organism>
<gene>
    <name evidence="2" type="ORF">Tcan_02150</name>
</gene>
<dbReference type="EMBL" id="JPKZ01021566">
    <property type="protein sequence ID" value="KHN71631.1"/>
    <property type="molecule type" value="Genomic_DNA"/>
</dbReference>
<name>A0A0B2UKQ4_TOXCA</name>
<dbReference type="SUPFAM" id="SSF81321">
    <property type="entry name" value="Family A G protein-coupled receptor-like"/>
    <property type="match status" value="1"/>
</dbReference>
<reference evidence="2 3" key="1">
    <citation type="submission" date="2014-11" db="EMBL/GenBank/DDBJ databases">
        <title>Genetic blueprint of the zoonotic pathogen Toxocara canis.</title>
        <authorList>
            <person name="Zhu X.-Q."/>
            <person name="Korhonen P.K."/>
            <person name="Cai H."/>
            <person name="Young N.D."/>
            <person name="Nejsum P."/>
            <person name="von Samson-Himmelstjerna G."/>
            <person name="Boag P.R."/>
            <person name="Tan P."/>
            <person name="Li Q."/>
            <person name="Min J."/>
            <person name="Yang Y."/>
            <person name="Wang X."/>
            <person name="Fang X."/>
            <person name="Hall R.S."/>
            <person name="Hofmann A."/>
            <person name="Sternberg P.W."/>
            <person name="Jex A.R."/>
            <person name="Gasser R.B."/>
        </authorList>
    </citation>
    <scope>NUCLEOTIDE SEQUENCE [LARGE SCALE GENOMIC DNA]</scope>
    <source>
        <strain evidence="2">PN_DK_2014</strain>
    </source>
</reference>
<feature type="transmembrane region" description="Helical" evidence="1">
    <location>
        <begin position="102"/>
        <end position="127"/>
    </location>
</feature>
<evidence type="ECO:0000313" key="2">
    <source>
        <dbReference type="EMBL" id="KHN71631.1"/>
    </source>
</evidence>
<dbReference type="OrthoDB" id="5811993at2759"/>
<dbReference type="AlphaFoldDB" id="A0A0B2UKQ4"/>
<dbReference type="Pfam" id="PF10316">
    <property type="entry name" value="7TM_GPCR_Srbc"/>
    <property type="match status" value="1"/>
</dbReference>
<dbReference type="Gene3D" id="1.20.1070.10">
    <property type="entry name" value="Rhodopsin 7-helix transmembrane proteins"/>
    <property type="match status" value="1"/>
</dbReference>
<dbReference type="InterPro" id="IPR019420">
    <property type="entry name" value="7TM_GPCR_serpentine_rcpt_Srbc"/>
</dbReference>
<sequence>MRIDCFISSLPNIVFALGMPMLGFSVLLISVDRFCAVISPIRYFKYEKGYAWRLICSFTVLALFCQMYTVLRAVQLKSTNPKDYGCILGYESDRQASSTVRCVRVITVIVAALLYTFTLLLLVSRFYNSF</sequence>
<evidence type="ECO:0000256" key="1">
    <source>
        <dbReference type="SAM" id="Phobius"/>
    </source>
</evidence>
<keyword evidence="1" id="KW-0472">Membrane</keyword>
<keyword evidence="1" id="KW-0812">Transmembrane</keyword>
<dbReference type="Proteomes" id="UP000031036">
    <property type="component" value="Unassembled WGS sequence"/>
</dbReference>
<proteinExistence type="predicted"/>
<accession>A0A0B2UKQ4</accession>
<evidence type="ECO:0008006" key="4">
    <source>
        <dbReference type="Google" id="ProtNLM"/>
    </source>
</evidence>
<keyword evidence="1" id="KW-1133">Transmembrane helix</keyword>